<accession>A0A2B1KBP9</accession>
<sequence>MAETIQNFLTDYYSIAIPLSIVINIIISLVGFIPSIFLTAINIQLFGVTNGTIISITGEALGAVISFYIYRIGLQKFAHAKANKYPQVERLLYVKGKEAFLLVLSFRFIPFIPSSIVTLFAALGNMSLLSFSIASTIGKIPALLIEVYSAYQVINGTNEAKWIITIVGFIGLFYLWKKWRKK</sequence>
<comment type="subcellular location">
    <subcellularLocation>
        <location evidence="1 6">Cell membrane</location>
        <topology evidence="1 6">Multi-pass membrane protein</topology>
    </subcellularLocation>
</comment>
<evidence type="ECO:0000256" key="4">
    <source>
        <dbReference type="ARBA" id="ARBA00022989"/>
    </source>
</evidence>
<evidence type="ECO:0000256" key="5">
    <source>
        <dbReference type="ARBA" id="ARBA00023136"/>
    </source>
</evidence>
<gene>
    <name evidence="8" type="ORF">COJ50_19945</name>
</gene>
<evidence type="ECO:0000256" key="2">
    <source>
        <dbReference type="ARBA" id="ARBA00022475"/>
    </source>
</evidence>
<keyword evidence="3 6" id="KW-0812">Transmembrane</keyword>
<comment type="caution">
    <text evidence="8">The sequence shown here is derived from an EMBL/GenBank/DDBJ whole genome shotgun (WGS) entry which is preliminary data.</text>
</comment>
<feature type="transmembrane region" description="Helical" evidence="6">
    <location>
        <begin position="99"/>
        <end position="121"/>
    </location>
</feature>
<evidence type="ECO:0000313" key="9">
    <source>
        <dbReference type="Proteomes" id="UP000225182"/>
    </source>
</evidence>
<dbReference type="RefSeq" id="WP_098541200.1">
    <property type="nucleotide sequence ID" value="NZ_NUYN01000031.1"/>
</dbReference>
<evidence type="ECO:0000259" key="7">
    <source>
        <dbReference type="Pfam" id="PF09335"/>
    </source>
</evidence>
<dbReference type="Proteomes" id="UP000225182">
    <property type="component" value="Unassembled WGS sequence"/>
</dbReference>
<evidence type="ECO:0000313" key="8">
    <source>
        <dbReference type="EMBL" id="PFN21516.1"/>
    </source>
</evidence>
<dbReference type="InterPro" id="IPR032816">
    <property type="entry name" value="VTT_dom"/>
</dbReference>
<dbReference type="GO" id="GO:0005886">
    <property type="term" value="C:plasma membrane"/>
    <property type="evidence" value="ECO:0007669"/>
    <property type="project" value="UniProtKB-SubCell"/>
</dbReference>
<keyword evidence="5 6" id="KW-0472">Membrane</keyword>
<dbReference type="AlphaFoldDB" id="A0A2B1KBP9"/>
<feature type="transmembrane region" description="Helical" evidence="6">
    <location>
        <begin position="160"/>
        <end position="176"/>
    </location>
</feature>
<name>A0A2B1KBP9_BACCE</name>
<evidence type="ECO:0000256" key="3">
    <source>
        <dbReference type="ARBA" id="ARBA00022692"/>
    </source>
</evidence>
<comment type="caution">
    <text evidence="6">Lacks conserved residue(s) required for the propagation of feature annotation.</text>
</comment>
<evidence type="ECO:0000256" key="1">
    <source>
        <dbReference type="ARBA" id="ARBA00004651"/>
    </source>
</evidence>
<protein>
    <recommendedName>
        <fullName evidence="6">TVP38/TMEM64 family membrane protein</fullName>
    </recommendedName>
</protein>
<dbReference type="Pfam" id="PF09335">
    <property type="entry name" value="VTT_dom"/>
    <property type="match status" value="1"/>
</dbReference>
<feature type="transmembrane region" description="Helical" evidence="6">
    <location>
        <begin position="45"/>
        <end position="70"/>
    </location>
</feature>
<dbReference type="EMBL" id="NUYN01000031">
    <property type="protein sequence ID" value="PFN21516.1"/>
    <property type="molecule type" value="Genomic_DNA"/>
</dbReference>
<keyword evidence="4 6" id="KW-1133">Transmembrane helix</keyword>
<feature type="domain" description="VTT" evidence="7">
    <location>
        <begin position="33"/>
        <end position="151"/>
    </location>
</feature>
<organism evidence="8 9">
    <name type="scientific">Bacillus cereus</name>
    <dbReference type="NCBI Taxonomy" id="1396"/>
    <lineage>
        <taxon>Bacteria</taxon>
        <taxon>Bacillati</taxon>
        <taxon>Bacillota</taxon>
        <taxon>Bacilli</taxon>
        <taxon>Bacillales</taxon>
        <taxon>Bacillaceae</taxon>
        <taxon>Bacillus</taxon>
        <taxon>Bacillus cereus group</taxon>
    </lineage>
</organism>
<feature type="transmembrane region" description="Helical" evidence="6">
    <location>
        <begin position="12"/>
        <end position="33"/>
    </location>
</feature>
<reference evidence="8 9" key="1">
    <citation type="submission" date="2017-09" db="EMBL/GenBank/DDBJ databases">
        <title>Large-scale bioinformatics analysis of Bacillus genomes uncovers conserved roles of natural products in bacterial physiology.</title>
        <authorList>
            <consortium name="Agbiome Team Llc"/>
            <person name="Bleich R.M."/>
            <person name="Grubbs K.J."/>
            <person name="Santa Maria K.C."/>
            <person name="Allen S.E."/>
            <person name="Farag S."/>
            <person name="Shank E.A."/>
            <person name="Bowers A."/>
        </authorList>
    </citation>
    <scope>NUCLEOTIDE SEQUENCE [LARGE SCALE GENOMIC DNA]</scope>
    <source>
        <strain evidence="8 9">AFS076905</strain>
    </source>
</reference>
<dbReference type="PANTHER" id="PTHR12677:SF55">
    <property type="entry name" value="UNDECAPRENYL PHOSPHATE TRANSPORTER SAOUHSC_00901-RELATED"/>
    <property type="match status" value="1"/>
</dbReference>
<keyword evidence="2 6" id="KW-1003">Cell membrane</keyword>
<proteinExistence type="inferred from homology"/>
<comment type="similarity">
    <text evidence="6">Belongs to the TVP38/TMEM64 family.</text>
</comment>
<evidence type="ECO:0000256" key="6">
    <source>
        <dbReference type="RuleBase" id="RU366058"/>
    </source>
</evidence>
<dbReference type="PANTHER" id="PTHR12677">
    <property type="entry name" value="GOLGI APPARATUS MEMBRANE PROTEIN TVP38-RELATED"/>
    <property type="match status" value="1"/>
</dbReference>
<dbReference type="InterPro" id="IPR015414">
    <property type="entry name" value="TMEM64"/>
</dbReference>